<keyword evidence="10" id="KW-1185">Reference proteome</keyword>
<dbReference type="Pfam" id="PF00001">
    <property type="entry name" value="7tm_1"/>
    <property type="match status" value="1"/>
</dbReference>
<dbReference type="InterPro" id="IPR052954">
    <property type="entry name" value="GPCR-Ligand_Int"/>
</dbReference>
<dbReference type="PROSITE" id="PS50262">
    <property type="entry name" value="G_PROTEIN_RECEP_F1_2"/>
    <property type="match status" value="1"/>
</dbReference>
<comment type="caution">
    <text evidence="9">The sequence shown here is derived from an EMBL/GenBank/DDBJ whole genome shotgun (WGS) entry which is preliminary data.</text>
</comment>
<feature type="domain" description="G-protein coupled receptors family 1 profile" evidence="8">
    <location>
        <begin position="78"/>
        <end position="443"/>
    </location>
</feature>
<dbReference type="InterPro" id="IPR000276">
    <property type="entry name" value="GPCR_Rhodpsn"/>
</dbReference>
<feature type="transmembrane region" description="Helical" evidence="7">
    <location>
        <begin position="143"/>
        <end position="161"/>
    </location>
</feature>
<reference evidence="9 10" key="1">
    <citation type="journal article" date="2018" name="Nat. Ecol. Evol.">
        <title>Genomic signatures of mitonuclear coevolution across populations of Tigriopus californicus.</title>
        <authorList>
            <person name="Barreto F.S."/>
            <person name="Watson E.T."/>
            <person name="Lima T.G."/>
            <person name="Willett C.S."/>
            <person name="Edmands S."/>
            <person name="Li W."/>
            <person name="Burton R.S."/>
        </authorList>
    </citation>
    <scope>NUCLEOTIDE SEQUENCE [LARGE SCALE GENOMIC DNA]</scope>
    <source>
        <strain evidence="9 10">San Diego</strain>
    </source>
</reference>
<dbReference type="GO" id="GO:0016020">
    <property type="term" value="C:membrane"/>
    <property type="evidence" value="ECO:0007669"/>
    <property type="project" value="UniProtKB-SubCell"/>
</dbReference>
<dbReference type="AlphaFoldDB" id="A0A553P669"/>
<accession>A0A553P669</accession>
<feature type="transmembrane region" description="Helical" evidence="7">
    <location>
        <begin position="63"/>
        <end position="85"/>
    </location>
</feature>
<feature type="transmembrane region" description="Helical" evidence="7">
    <location>
        <begin position="182"/>
        <end position="202"/>
    </location>
</feature>
<dbReference type="SUPFAM" id="SSF81321">
    <property type="entry name" value="Family A G protein-coupled receptor-like"/>
    <property type="match status" value="1"/>
</dbReference>
<dbReference type="Gene3D" id="1.20.1070.10">
    <property type="entry name" value="Rhodopsin 7-helix transmembrane proteins"/>
    <property type="match status" value="1"/>
</dbReference>
<dbReference type="InterPro" id="IPR017452">
    <property type="entry name" value="GPCR_Rhodpsn_7TM"/>
</dbReference>
<dbReference type="PANTHER" id="PTHR46641">
    <property type="entry name" value="FMRFAMIDE RECEPTOR-RELATED"/>
    <property type="match status" value="1"/>
</dbReference>
<feature type="transmembrane region" description="Helical" evidence="7">
    <location>
        <begin position="97"/>
        <end position="117"/>
    </location>
</feature>
<feature type="transmembrane region" description="Helical" evidence="7">
    <location>
        <begin position="372"/>
        <end position="395"/>
    </location>
</feature>
<evidence type="ECO:0000256" key="6">
    <source>
        <dbReference type="RuleBase" id="RU000688"/>
    </source>
</evidence>
<evidence type="ECO:0000313" key="9">
    <source>
        <dbReference type="EMBL" id="TRY73185.1"/>
    </source>
</evidence>
<evidence type="ECO:0000256" key="5">
    <source>
        <dbReference type="ARBA" id="ARBA00023136"/>
    </source>
</evidence>
<dbReference type="PROSITE" id="PS00237">
    <property type="entry name" value="G_PROTEIN_RECEP_F1_1"/>
    <property type="match status" value="1"/>
</dbReference>
<organism evidence="9 10">
    <name type="scientific">Tigriopus californicus</name>
    <name type="common">Marine copepod</name>
    <dbReference type="NCBI Taxonomy" id="6832"/>
    <lineage>
        <taxon>Eukaryota</taxon>
        <taxon>Metazoa</taxon>
        <taxon>Ecdysozoa</taxon>
        <taxon>Arthropoda</taxon>
        <taxon>Crustacea</taxon>
        <taxon>Multicrustacea</taxon>
        <taxon>Hexanauplia</taxon>
        <taxon>Copepoda</taxon>
        <taxon>Harpacticoida</taxon>
        <taxon>Harpacticidae</taxon>
        <taxon>Tigriopus</taxon>
    </lineage>
</organism>
<dbReference type="EMBL" id="VCGU01000007">
    <property type="protein sequence ID" value="TRY73185.1"/>
    <property type="molecule type" value="Genomic_DNA"/>
</dbReference>
<keyword evidence="6" id="KW-0675">Receptor</keyword>
<evidence type="ECO:0000259" key="8">
    <source>
        <dbReference type="PROSITE" id="PS50262"/>
    </source>
</evidence>
<proteinExistence type="inferred from homology"/>
<dbReference type="STRING" id="6832.A0A553P669"/>
<dbReference type="GO" id="GO:0004930">
    <property type="term" value="F:G protein-coupled receptor activity"/>
    <property type="evidence" value="ECO:0007669"/>
    <property type="project" value="UniProtKB-KW"/>
</dbReference>
<dbReference type="CDD" id="cd14978">
    <property type="entry name" value="7tmA_FMRFamide_R-like"/>
    <property type="match status" value="1"/>
</dbReference>
<keyword evidence="6" id="KW-0807">Transducer</keyword>
<dbReference type="Proteomes" id="UP000318571">
    <property type="component" value="Chromosome 3"/>
</dbReference>
<evidence type="ECO:0000256" key="7">
    <source>
        <dbReference type="SAM" id="Phobius"/>
    </source>
</evidence>
<evidence type="ECO:0000313" key="10">
    <source>
        <dbReference type="Proteomes" id="UP000318571"/>
    </source>
</evidence>
<dbReference type="PRINTS" id="PR00237">
    <property type="entry name" value="GPCRRHODOPSN"/>
</dbReference>
<keyword evidence="4 7" id="KW-1133">Transmembrane helix</keyword>
<feature type="transmembrane region" description="Helical" evidence="7">
    <location>
        <begin position="236"/>
        <end position="259"/>
    </location>
</feature>
<feature type="transmembrane region" description="Helical" evidence="7">
    <location>
        <begin position="430"/>
        <end position="454"/>
    </location>
</feature>
<evidence type="ECO:0000256" key="1">
    <source>
        <dbReference type="ARBA" id="ARBA00004370"/>
    </source>
</evidence>
<keyword evidence="3 6" id="KW-0812">Transmembrane</keyword>
<gene>
    <name evidence="9" type="ORF">TCAL_02547</name>
</gene>
<comment type="subcellular location">
    <subcellularLocation>
        <location evidence="1">Membrane</location>
    </subcellularLocation>
</comment>
<comment type="similarity">
    <text evidence="2 6">Belongs to the G-protein coupled receptor 1 family.</text>
</comment>
<keyword evidence="6" id="KW-0297">G-protein coupled receptor</keyword>
<name>A0A553P669_TIGCA</name>
<evidence type="ECO:0000256" key="3">
    <source>
        <dbReference type="ARBA" id="ARBA00022692"/>
    </source>
</evidence>
<evidence type="ECO:0000256" key="4">
    <source>
        <dbReference type="ARBA" id="ARBA00022989"/>
    </source>
</evidence>
<evidence type="ECO:0000256" key="2">
    <source>
        <dbReference type="ARBA" id="ARBA00010663"/>
    </source>
</evidence>
<protein>
    <recommendedName>
        <fullName evidence="8">G-protein coupled receptors family 1 profile domain-containing protein</fullName>
    </recommendedName>
</protein>
<sequence>MASLTPPPHCLHNMTHSRKLFELVSNESSFWAETLAVSPKEAGCYDNLDEGQRKQFLIYESIVGGYCNCIVGIIGLLGNVLSLVVLGQKEMQRNNCFNKLLIALVTSDCLHIGFGIMESFRNSFPSLYPQILLQVFPWFHYPLYRITLCASIYMVIGVAIERYLAVCFPHDYQSMSTQKNRALYYILPAMFTALFINIPRFLETQSIERTYFYEDCSDIQVIEVEPTELRLDRAYIIAYVNWIWCISTGILPFGALLLLNFKIFRGLKQVRRNLNRHQRLAKREEELEEAEATNGVSKKATSPLNGDCESIPLVERNKVGSNHLQAEAEAETVFTTTNGQVDPKSKEQLSFRKRAKTAAQRRLLSAAQSREANMAVILVSTVTMFLICLLPRMFIVVFEASTVNKALDCRDKGYLSIPLWFLYIPPIARFLQVLNASLNFPIFYIMGTAFRNALHGLLHRDRRS</sequence>
<keyword evidence="5 7" id="KW-0472">Membrane</keyword>
<dbReference type="PANTHER" id="PTHR46641:SF2">
    <property type="entry name" value="FMRFAMIDE RECEPTOR"/>
    <property type="match status" value="1"/>
</dbReference>